<dbReference type="InterPro" id="IPR004083">
    <property type="entry name" value="Raptor"/>
</dbReference>
<protein>
    <submittedName>
        <fullName evidence="1">Uncharacterized protein</fullName>
    </submittedName>
</protein>
<dbReference type="GO" id="GO:0031929">
    <property type="term" value="P:TOR signaling"/>
    <property type="evidence" value="ECO:0007669"/>
    <property type="project" value="InterPro"/>
</dbReference>
<reference evidence="1 2" key="1">
    <citation type="submission" date="2020-10" db="EMBL/GenBank/DDBJ databases">
        <title>The Coptis chinensis genome and diversification of protoberbering-type alkaloids.</title>
        <authorList>
            <person name="Wang B."/>
            <person name="Shu S."/>
            <person name="Song C."/>
            <person name="Liu Y."/>
        </authorList>
    </citation>
    <scope>NUCLEOTIDE SEQUENCE [LARGE SCALE GENOMIC DNA]</scope>
    <source>
        <strain evidence="1">HL-2020</strain>
        <tissue evidence="1">Leaf</tissue>
    </source>
</reference>
<accession>A0A835IZC3</accession>
<dbReference type="GO" id="GO:0071230">
    <property type="term" value="P:cellular response to amino acid stimulus"/>
    <property type="evidence" value="ECO:0007669"/>
    <property type="project" value="TreeGrafter"/>
</dbReference>
<sequence length="247" mass="27294">MGLGEDGLVKLLKEKVSGNKNKKWKLWRSSSGDLSTRWKGFSKGSHHRAALETSECSSTADAFNVAVATVVRAPPKNFRVVRQEWVAIRIQTAFRGSVFHGTSKSSLANWGSLVTPIQKMATEAHETLPQSAEFPADVFTSCLTTPIKMALRWFCARSLLCDTIDHSLIDKIHGRQNDRKTFLGELNWIFTAVTDTIACNVLPHGKTYMKAAQGDSYTDIKAANILLTEAFEPQYRANSNSSGCVIL</sequence>
<organism evidence="1 2">
    <name type="scientific">Coptis chinensis</name>
    <dbReference type="NCBI Taxonomy" id="261450"/>
    <lineage>
        <taxon>Eukaryota</taxon>
        <taxon>Viridiplantae</taxon>
        <taxon>Streptophyta</taxon>
        <taxon>Embryophyta</taxon>
        <taxon>Tracheophyta</taxon>
        <taxon>Spermatophyta</taxon>
        <taxon>Magnoliopsida</taxon>
        <taxon>Ranunculales</taxon>
        <taxon>Ranunculaceae</taxon>
        <taxon>Coptidoideae</taxon>
        <taxon>Coptis</taxon>
    </lineage>
</organism>
<dbReference type="PRINTS" id="PR01547">
    <property type="entry name" value="YEAST176DUF"/>
</dbReference>
<gene>
    <name evidence="1" type="ORF">IFM89_009206</name>
</gene>
<dbReference type="GO" id="GO:0030307">
    <property type="term" value="P:positive regulation of cell growth"/>
    <property type="evidence" value="ECO:0007669"/>
    <property type="project" value="TreeGrafter"/>
</dbReference>
<dbReference type="AlphaFoldDB" id="A0A835IZC3"/>
<name>A0A835IZC3_9MAGN</name>
<comment type="caution">
    <text evidence="1">The sequence shown here is derived from an EMBL/GenBank/DDBJ whole genome shotgun (WGS) entry which is preliminary data.</text>
</comment>
<dbReference type="OrthoDB" id="671489at2759"/>
<dbReference type="PANTHER" id="PTHR12848:SF16">
    <property type="entry name" value="REGULATORY-ASSOCIATED PROTEIN OF MTOR"/>
    <property type="match status" value="1"/>
</dbReference>
<dbReference type="GO" id="GO:0010506">
    <property type="term" value="P:regulation of autophagy"/>
    <property type="evidence" value="ECO:0007669"/>
    <property type="project" value="TreeGrafter"/>
</dbReference>
<evidence type="ECO:0000313" key="1">
    <source>
        <dbReference type="EMBL" id="KAF9624298.1"/>
    </source>
</evidence>
<dbReference type="PANTHER" id="PTHR12848">
    <property type="entry name" value="REGULATORY-ASSOCIATED PROTEIN OF MTOR"/>
    <property type="match status" value="1"/>
</dbReference>
<evidence type="ECO:0000313" key="2">
    <source>
        <dbReference type="Proteomes" id="UP000631114"/>
    </source>
</evidence>
<dbReference type="GO" id="GO:0005737">
    <property type="term" value="C:cytoplasm"/>
    <property type="evidence" value="ECO:0007669"/>
    <property type="project" value="TreeGrafter"/>
</dbReference>
<proteinExistence type="predicted"/>
<dbReference type="Proteomes" id="UP000631114">
    <property type="component" value="Unassembled WGS sequence"/>
</dbReference>
<dbReference type="GO" id="GO:0030674">
    <property type="term" value="F:protein-macromolecule adaptor activity"/>
    <property type="evidence" value="ECO:0007669"/>
    <property type="project" value="TreeGrafter"/>
</dbReference>
<dbReference type="GO" id="GO:0009267">
    <property type="term" value="P:cellular response to starvation"/>
    <property type="evidence" value="ECO:0007669"/>
    <property type="project" value="TreeGrafter"/>
</dbReference>
<keyword evidence="2" id="KW-1185">Reference proteome</keyword>
<dbReference type="GO" id="GO:0031931">
    <property type="term" value="C:TORC1 complex"/>
    <property type="evidence" value="ECO:0007669"/>
    <property type="project" value="InterPro"/>
</dbReference>
<dbReference type="EMBL" id="JADFTS010000001">
    <property type="protein sequence ID" value="KAF9624298.1"/>
    <property type="molecule type" value="Genomic_DNA"/>
</dbReference>